<protein>
    <submittedName>
        <fullName evidence="3">Putative ATP-dependent DNA ligase</fullName>
    </submittedName>
</protein>
<dbReference type="Gene3D" id="3.30.1490.70">
    <property type="match status" value="1"/>
</dbReference>
<dbReference type="Proteomes" id="UP000198535">
    <property type="component" value="Unassembled WGS sequence"/>
</dbReference>
<dbReference type="Gene3D" id="3.10.450.740">
    <property type="match status" value="1"/>
</dbReference>
<feature type="domain" description="RNA ligase" evidence="1">
    <location>
        <begin position="96"/>
        <end position="250"/>
    </location>
</feature>
<dbReference type="PRINTS" id="PR01048">
    <property type="entry name" value="Y414FAMILY"/>
</dbReference>
<dbReference type="SUPFAM" id="SSF56091">
    <property type="entry name" value="DNA ligase/mRNA capping enzyme, catalytic domain"/>
    <property type="match status" value="1"/>
</dbReference>
<dbReference type="Gene3D" id="3.30.470.30">
    <property type="entry name" value="DNA ligase/mRNA capping enzyme"/>
    <property type="match status" value="1"/>
</dbReference>
<gene>
    <name evidence="3" type="ORF">SAMN04488696_2248</name>
</gene>
<dbReference type="AlphaFoldDB" id="A0A1I4T8Q9"/>
<accession>A0A1I4T8Q9</accession>
<evidence type="ECO:0000259" key="2">
    <source>
        <dbReference type="Pfam" id="PF18330"/>
    </source>
</evidence>
<sequence>MRYYPQIEIDIEKAAEFMELTPSKLEEIIEKRNLKRNWDEYNNIYRFEGHAPHMEDGTVLIDHHGSFELVRGFPKIKRAMLLEPAVKESFSGIDIVAVEEKMNGYNVRVIEYNGKLIAFTRSGHVCPYSTERVQNLLKMDIFADHPDIVIYGEMVGPENPYVQKHVYGIDSLEFFVFDIRYKDTGQAIPVTERRELAERYGFKQARLFGEFAISEASERITEIIRELGKKGREGVVIKDPKMVLQPIKYTCSESNCNDLRQAFKFYNEAGRDYLFSRVVREGFQSYEWKESEEEFRERCLRLGESILRPMKSTIEQVESGVRISDEFRIRVRDRNIIDRFRSYLERLGLYVIFEEPEKEGDEYVINVRKMNKSTNDKTLAMLEGQLWS</sequence>
<dbReference type="CDD" id="cd07894">
    <property type="entry name" value="Adenylation_RNA_ligase"/>
    <property type="match status" value="1"/>
</dbReference>
<dbReference type="InterPro" id="IPR041596">
    <property type="entry name" value="Lig_Pab1020_C"/>
</dbReference>
<evidence type="ECO:0000313" key="3">
    <source>
        <dbReference type="EMBL" id="SFM72960.1"/>
    </source>
</evidence>
<evidence type="ECO:0000259" key="1">
    <source>
        <dbReference type="Pfam" id="PF09414"/>
    </source>
</evidence>
<organism evidence="3 4">
    <name type="scientific">Methanolobus profundi</name>
    <dbReference type="NCBI Taxonomy" id="487685"/>
    <lineage>
        <taxon>Archaea</taxon>
        <taxon>Methanobacteriati</taxon>
        <taxon>Methanobacteriota</taxon>
        <taxon>Stenosarchaea group</taxon>
        <taxon>Methanomicrobia</taxon>
        <taxon>Methanosarcinales</taxon>
        <taxon>Methanosarcinaceae</taxon>
        <taxon>Methanolobus</taxon>
    </lineage>
</organism>
<dbReference type="RefSeq" id="WP_091936904.1">
    <property type="nucleotide sequence ID" value="NZ_FOUJ01000004.1"/>
</dbReference>
<dbReference type="STRING" id="487685.SAMN04488696_2248"/>
<dbReference type="NCBIfam" id="TIGR01209">
    <property type="entry name" value="RNA ligase"/>
    <property type="match status" value="1"/>
</dbReference>
<dbReference type="GO" id="GO:0016874">
    <property type="term" value="F:ligase activity"/>
    <property type="evidence" value="ECO:0007669"/>
    <property type="project" value="UniProtKB-KW"/>
</dbReference>
<name>A0A1I4T8Q9_9EURY</name>
<dbReference type="Gene3D" id="3.30.70.2160">
    <property type="match status" value="1"/>
</dbReference>
<proteinExistence type="predicted"/>
<keyword evidence="4" id="KW-1185">Reference proteome</keyword>
<dbReference type="Pfam" id="PF18330">
    <property type="entry name" value="Lig_C"/>
    <property type="match status" value="1"/>
</dbReference>
<dbReference type="EMBL" id="FOUJ01000004">
    <property type="protein sequence ID" value="SFM72960.1"/>
    <property type="molecule type" value="Genomic_DNA"/>
</dbReference>
<feature type="domain" description="RNA ligase Pab1020 C-terminal" evidence="2">
    <location>
        <begin position="262"/>
        <end position="385"/>
    </location>
</feature>
<keyword evidence="3" id="KW-0436">Ligase</keyword>
<evidence type="ECO:0000313" key="4">
    <source>
        <dbReference type="Proteomes" id="UP000198535"/>
    </source>
</evidence>
<dbReference type="OrthoDB" id="14524at2157"/>
<reference evidence="4" key="1">
    <citation type="submission" date="2016-10" db="EMBL/GenBank/DDBJ databases">
        <authorList>
            <person name="Varghese N."/>
            <person name="Submissions S."/>
        </authorList>
    </citation>
    <scope>NUCLEOTIDE SEQUENCE [LARGE SCALE GENOMIC DNA]</scope>
    <source>
        <strain evidence="4">Mob M</strain>
    </source>
</reference>
<dbReference type="InterPro" id="IPR001072">
    <property type="entry name" value="RNA_ligase_Pab1020"/>
</dbReference>
<dbReference type="Pfam" id="PF09414">
    <property type="entry name" value="RNA_ligase"/>
    <property type="match status" value="1"/>
</dbReference>
<dbReference type="InterPro" id="IPR021122">
    <property type="entry name" value="RNA_ligase_dom_REL/Rnl2"/>
</dbReference>